<evidence type="ECO:0000313" key="1">
    <source>
        <dbReference type="EMBL" id="VXD15201.1"/>
    </source>
</evidence>
<name>A0A7Z9DZK9_9CYAN</name>
<evidence type="ECO:0000313" key="2">
    <source>
        <dbReference type="Proteomes" id="UP000184550"/>
    </source>
</evidence>
<dbReference type="AlphaFoldDB" id="A0A7Z9DZK9"/>
<proteinExistence type="predicted"/>
<accession>A0A7Z9DZK9</accession>
<sequence>MDGSTIAQQKLSIALSENPAKLKKTATTRHNLTPWDDTLWTIPDWCDSIDPC</sequence>
<comment type="caution">
    <text evidence="1">The sequence shown here is derived from an EMBL/GenBank/DDBJ whole genome shotgun (WGS) entry which is preliminary data.</text>
</comment>
<reference evidence="1" key="1">
    <citation type="submission" date="2019-10" db="EMBL/GenBank/DDBJ databases">
        <authorList>
            <consortium name="Genoscope - CEA"/>
            <person name="William W."/>
        </authorList>
    </citation>
    <scope>NUCLEOTIDE SEQUENCE [LARGE SCALE GENOMIC DNA]</scope>
    <source>
        <strain evidence="1">BBR_PRJEB10992</strain>
    </source>
</reference>
<gene>
    <name evidence="1" type="ORF">PL8927_380097</name>
</gene>
<dbReference type="EMBL" id="CZCU02000111">
    <property type="protein sequence ID" value="VXD15201.1"/>
    <property type="molecule type" value="Genomic_DNA"/>
</dbReference>
<keyword evidence="2" id="KW-1185">Reference proteome</keyword>
<protein>
    <submittedName>
        <fullName evidence="1">Uncharacterized protein</fullName>
    </submittedName>
</protein>
<dbReference type="Proteomes" id="UP000184550">
    <property type="component" value="Unassembled WGS sequence"/>
</dbReference>
<organism evidence="1 2">
    <name type="scientific">Planktothrix serta PCC 8927</name>
    <dbReference type="NCBI Taxonomy" id="671068"/>
    <lineage>
        <taxon>Bacteria</taxon>
        <taxon>Bacillati</taxon>
        <taxon>Cyanobacteriota</taxon>
        <taxon>Cyanophyceae</taxon>
        <taxon>Oscillatoriophycideae</taxon>
        <taxon>Oscillatoriales</taxon>
        <taxon>Microcoleaceae</taxon>
        <taxon>Planktothrix</taxon>
    </lineage>
</organism>